<name>A0AAE3NSY0_9RHOB</name>
<accession>A0AAE3NSY0</accession>
<comment type="caution">
    <text evidence="1">The sequence shown here is derived from an EMBL/GenBank/DDBJ whole genome shotgun (WGS) entry which is preliminary data.</text>
</comment>
<organism evidence="1 2">
    <name type="scientific">Psychromarinibacter sediminicola</name>
    <dbReference type="NCBI Taxonomy" id="3033385"/>
    <lineage>
        <taxon>Bacteria</taxon>
        <taxon>Pseudomonadati</taxon>
        <taxon>Pseudomonadota</taxon>
        <taxon>Alphaproteobacteria</taxon>
        <taxon>Rhodobacterales</taxon>
        <taxon>Paracoccaceae</taxon>
        <taxon>Psychromarinibacter</taxon>
    </lineage>
</organism>
<sequence>MSRIAVLTGDIVESSALSTAALDETIAALGAGVADISAWERGVATGFARQAGDGWQAVLDDGRLAVRAALYLQACVRRLAADRATRIAVALGDGDLSPADRENPNSATGPAFTASGRLLDGIGRHALMAHAGGGAVAAALRLADHIAQQWTQAQARALCEMLVPEAGPRSEAAERLGISRQAVDQALWGAGYPALTEALELLEAE</sequence>
<protein>
    <submittedName>
        <fullName evidence="1">MarR family transcriptional regulator</fullName>
    </submittedName>
</protein>
<dbReference type="RefSeq" id="WP_275569075.1">
    <property type="nucleotide sequence ID" value="NZ_JARGYC010000067.1"/>
</dbReference>
<dbReference type="Proteomes" id="UP001220964">
    <property type="component" value="Unassembled WGS sequence"/>
</dbReference>
<dbReference type="EMBL" id="JARGYC010000067">
    <property type="protein sequence ID" value="MDF0602953.1"/>
    <property type="molecule type" value="Genomic_DNA"/>
</dbReference>
<proteinExistence type="predicted"/>
<gene>
    <name evidence="1" type="ORF">P1J78_19595</name>
</gene>
<keyword evidence="2" id="KW-1185">Reference proteome</keyword>
<dbReference type="AlphaFoldDB" id="A0AAE3NSY0"/>
<evidence type="ECO:0000313" key="2">
    <source>
        <dbReference type="Proteomes" id="UP001220964"/>
    </source>
</evidence>
<reference evidence="1" key="1">
    <citation type="submission" date="2023-03" db="EMBL/GenBank/DDBJ databases">
        <title>Multiphase analysis and comparison of six strains from genera Psychromarinibacter, Lutimaribacter, and Maritimibacter, including a novel species: Psychromarinibacter sediminicola sp. nov.</title>
        <authorList>
            <person name="Wang Y.-H."/>
            <person name="Ye M.-Q."/>
            <person name="Du Z.-J."/>
        </authorList>
    </citation>
    <scope>NUCLEOTIDE SEQUENCE</scope>
    <source>
        <strain evidence="1">C21-152</strain>
    </source>
</reference>
<evidence type="ECO:0000313" key="1">
    <source>
        <dbReference type="EMBL" id="MDF0602953.1"/>
    </source>
</evidence>